<evidence type="ECO:0000256" key="9">
    <source>
        <dbReference type="SAM" id="Phobius"/>
    </source>
</evidence>
<feature type="coiled-coil region" evidence="8">
    <location>
        <begin position="186"/>
        <end position="213"/>
    </location>
</feature>
<evidence type="ECO:0000256" key="4">
    <source>
        <dbReference type="ARBA" id="ARBA00022692"/>
    </source>
</evidence>
<gene>
    <name evidence="10" type="ORF">I5282_00410</name>
</gene>
<evidence type="ECO:0000256" key="7">
    <source>
        <dbReference type="ARBA" id="ARBA00023136"/>
    </source>
</evidence>
<feature type="transmembrane region" description="Helical" evidence="9">
    <location>
        <begin position="434"/>
        <end position="451"/>
    </location>
</feature>
<dbReference type="EMBL" id="JADWVN010000002">
    <property type="protein sequence ID" value="MBL7525028.1"/>
    <property type="molecule type" value="Genomic_DNA"/>
</dbReference>
<keyword evidence="7 9" id="KW-0472">Membrane</keyword>
<name>A0ABS1W6N3_9GAMM</name>
<dbReference type="RefSeq" id="WP_203107295.1">
    <property type="nucleotide sequence ID" value="NZ_JADOBG010000001.1"/>
</dbReference>
<dbReference type="Proteomes" id="UP000809910">
    <property type="component" value="Unassembled WGS sequence"/>
</dbReference>
<evidence type="ECO:0000256" key="6">
    <source>
        <dbReference type="ARBA" id="ARBA00023065"/>
    </source>
</evidence>
<dbReference type="PANTHER" id="PTHR11629">
    <property type="entry name" value="VACUOLAR PROTON ATPASES"/>
    <property type="match status" value="1"/>
</dbReference>
<accession>A0ABS1W6N3</accession>
<feature type="transmembrane region" description="Helical" evidence="9">
    <location>
        <begin position="541"/>
        <end position="565"/>
    </location>
</feature>
<reference evidence="10 11" key="1">
    <citation type="submission" date="2020-12" db="EMBL/GenBank/DDBJ databases">
        <title>WGS of Legionella: environmental sample.</title>
        <authorList>
            <person name="Cristino S."/>
            <person name="Girolamini L."/>
            <person name="Salaris S."/>
            <person name="Pascale M.R."/>
            <person name="Mazzotta M."/>
            <person name="Orsini M."/>
            <person name="Grottola A."/>
        </authorList>
    </citation>
    <scope>NUCLEOTIDE SEQUENCE [LARGE SCALE GENOMIC DNA]</scope>
    <source>
        <strain evidence="10 11">30cs62</strain>
    </source>
</reference>
<dbReference type="InterPro" id="IPR002490">
    <property type="entry name" value="V-ATPase_116kDa_su"/>
</dbReference>
<keyword evidence="3" id="KW-0813">Transport</keyword>
<evidence type="ECO:0000256" key="2">
    <source>
        <dbReference type="ARBA" id="ARBA00009904"/>
    </source>
</evidence>
<comment type="caution">
    <text evidence="10">The sequence shown here is derived from an EMBL/GenBank/DDBJ whole genome shotgun (WGS) entry which is preliminary data.</text>
</comment>
<feature type="transmembrane region" description="Helical" evidence="9">
    <location>
        <begin position="511"/>
        <end position="529"/>
    </location>
</feature>
<dbReference type="Pfam" id="PF01496">
    <property type="entry name" value="V_ATPase_I"/>
    <property type="match status" value="2"/>
</dbReference>
<evidence type="ECO:0000313" key="11">
    <source>
        <dbReference type="Proteomes" id="UP000809910"/>
    </source>
</evidence>
<sequence>MSIASFKKVTILGLSSDISAILNALQDLGCIHLIAINSPGTSNLINASTTLLDQIKMALRYLNESPEQGRSRLLWKNFNPDQVVKDILANQHALRDAIDRHEFLKTRIKELSQWGHFILPAEEELGGIKLWFYKINLKEIALIPSDQPIQEVYRTHRHVYIVWLSEEEPLLSPFSSARVHTGAVALNCLRDELDEINELIDDLIDQRRNLTRYRYLLSREVAQFSDRTQLNQAKDKIQDHQEFSVLQGWIPESQLKLIEQYCSVNQLGLAIEDPLKDELPPTLMESPPWLKGGQELVNFYQTPGYHALDPSLMVFFSFSIFFAMILADAGYGIVLAVFTLIGWKRIGTYNAGSWLRPLLVVISIFSIIYGVLLGSYWGIEPKSGTFLAQFKILNINNFKSMMELVLFIGCLHLCIASGLRSWYAQTHYERMESLGIIILIISVVLLSIGLIGSNNSVTKLAILMLIISVLLMMFYASSEPVISPLTFLKRVIHGLVAIAEIPSLFGDILSYLRLFALGLAGASLAITFNTMAHQATQSSHWVLGVLILLAGQTMNFLLCLMSAVIHGLRLNYIEFFKWSIKEDGYPYQPFRKEEIVHE</sequence>
<organism evidence="10 11">
    <name type="scientific">Legionella bononiensis</name>
    <dbReference type="NCBI Taxonomy" id="2793102"/>
    <lineage>
        <taxon>Bacteria</taxon>
        <taxon>Pseudomonadati</taxon>
        <taxon>Pseudomonadota</taxon>
        <taxon>Gammaproteobacteria</taxon>
        <taxon>Legionellales</taxon>
        <taxon>Legionellaceae</taxon>
        <taxon>Legionella</taxon>
    </lineage>
</organism>
<evidence type="ECO:0000256" key="5">
    <source>
        <dbReference type="ARBA" id="ARBA00022989"/>
    </source>
</evidence>
<feature type="transmembrane region" description="Helical" evidence="9">
    <location>
        <begin position="404"/>
        <end position="422"/>
    </location>
</feature>
<evidence type="ECO:0000256" key="3">
    <source>
        <dbReference type="ARBA" id="ARBA00022448"/>
    </source>
</evidence>
<comment type="subcellular location">
    <subcellularLocation>
        <location evidence="1">Membrane</location>
        <topology evidence="1">Multi-pass membrane protein</topology>
    </subcellularLocation>
</comment>
<evidence type="ECO:0000256" key="8">
    <source>
        <dbReference type="SAM" id="Coils"/>
    </source>
</evidence>
<keyword evidence="8" id="KW-0175">Coiled coil</keyword>
<comment type="similarity">
    <text evidence="2">Belongs to the V-ATPase 116 kDa subunit family.</text>
</comment>
<feature type="transmembrane region" description="Helical" evidence="9">
    <location>
        <begin position="312"/>
        <end position="343"/>
    </location>
</feature>
<dbReference type="PANTHER" id="PTHR11629:SF63">
    <property type="entry name" value="V-TYPE PROTON ATPASE SUBUNIT A"/>
    <property type="match status" value="1"/>
</dbReference>
<evidence type="ECO:0000256" key="1">
    <source>
        <dbReference type="ARBA" id="ARBA00004141"/>
    </source>
</evidence>
<protein>
    <submittedName>
        <fullName evidence="10">V-type ATP synthase subunit I</fullName>
    </submittedName>
</protein>
<evidence type="ECO:0000313" key="10">
    <source>
        <dbReference type="EMBL" id="MBL7525028.1"/>
    </source>
</evidence>
<keyword evidence="11" id="KW-1185">Reference proteome</keyword>
<proteinExistence type="inferred from homology"/>
<keyword evidence="4 9" id="KW-0812">Transmembrane</keyword>
<keyword evidence="5 9" id="KW-1133">Transmembrane helix</keyword>
<feature type="transmembrane region" description="Helical" evidence="9">
    <location>
        <begin position="355"/>
        <end position="379"/>
    </location>
</feature>
<keyword evidence="6" id="KW-0406">Ion transport</keyword>